<dbReference type="InterPro" id="IPR037066">
    <property type="entry name" value="Plug_dom_sf"/>
</dbReference>
<dbReference type="GO" id="GO:0015344">
    <property type="term" value="F:siderophore uptake transmembrane transporter activity"/>
    <property type="evidence" value="ECO:0007669"/>
    <property type="project" value="TreeGrafter"/>
</dbReference>
<dbReference type="Proteomes" id="UP000006457">
    <property type="component" value="Unassembled WGS sequence"/>
</dbReference>
<dbReference type="AlphaFoldDB" id="I3DEL7"/>
<dbReference type="PANTHER" id="PTHR30069">
    <property type="entry name" value="TONB-DEPENDENT OUTER MEMBRANE RECEPTOR"/>
    <property type="match status" value="1"/>
</dbReference>
<dbReference type="SUPFAM" id="SSF56935">
    <property type="entry name" value="Porins"/>
    <property type="match status" value="1"/>
</dbReference>
<dbReference type="PANTHER" id="PTHR30069:SF40">
    <property type="entry name" value="TONB-DEPENDENT RECEPTOR NMB0964-RELATED"/>
    <property type="match status" value="1"/>
</dbReference>
<dbReference type="eggNOG" id="COG1629">
    <property type="taxonomic scope" value="Bacteria"/>
</dbReference>
<comment type="similarity">
    <text evidence="1">Belongs to the TonB-dependent receptor family.</text>
</comment>
<dbReference type="GO" id="GO:0044718">
    <property type="term" value="P:siderophore transmembrane transport"/>
    <property type="evidence" value="ECO:0007669"/>
    <property type="project" value="TreeGrafter"/>
</dbReference>
<accession>I3DEL7</accession>
<keyword evidence="1" id="KW-0472">Membrane</keyword>
<evidence type="ECO:0000256" key="2">
    <source>
        <dbReference type="SAM" id="SignalP"/>
    </source>
</evidence>
<evidence type="ECO:0000256" key="1">
    <source>
        <dbReference type="PROSITE-ProRule" id="PRU01360"/>
    </source>
</evidence>
<feature type="chain" id="PRO_5003670178" evidence="2">
    <location>
        <begin position="29"/>
        <end position="240"/>
    </location>
</feature>
<comment type="subcellular location">
    <subcellularLocation>
        <location evidence="1">Cell outer membrane</location>
        <topology evidence="1">Multi-pass membrane protein</topology>
    </subcellularLocation>
</comment>
<dbReference type="InterPro" id="IPR039426">
    <property type="entry name" value="TonB-dep_rcpt-like"/>
</dbReference>
<protein>
    <submittedName>
        <fullName evidence="4">TonB-dependent receptor plug domain protein</fullName>
    </submittedName>
</protein>
<sequence length="240" mass="25922">MYKPKYIFRPHLLALAVISACYVGVSMAQDNNDMLDEVVVTTSTSDDVQSLAFQQGRKASDVSIEGKKFKKRSATLGNALAAELGVHSSPFGGGSSAPIIRGQEGVRIKLLQNGSDIIDMSSMSPDHVVAADTLLAQQVELVRGTSTLMYGMASPAGVVNIVDRRIPTASVKDKNYEGEVVSRFDTASKERVLNAGVSLNLGEYFVARVEGLTRKADNYRVPEIDLGQKLNYLPDSHNKS</sequence>
<proteinExistence type="inferred from homology"/>
<dbReference type="RefSeq" id="WP_005760109.1">
    <property type="nucleotide sequence ID" value="NZ_AJSX01000022.1"/>
</dbReference>
<feature type="domain" description="TonB-dependent receptor plug" evidence="3">
    <location>
        <begin position="64"/>
        <end position="158"/>
    </location>
</feature>
<reference evidence="4 5" key="1">
    <citation type="submission" date="2012-03" db="EMBL/GenBank/DDBJ databases">
        <authorList>
            <person name="Harkins D.M."/>
            <person name="Madupu R."/>
            <person name="Durkin A.S."/>
            <person name="Torralba M."/>
            <person name="Methe B."/>
            <person name="Sutton G.G."/>
            <person name="Nelson K.E."/>
        </authorList>
    </citation>
    <scope>NUCLEOTIDE SEQUENCE [LARGE SCALE GENOMIC DNA]</scope>
    <source>
        <strain evidence="4 5">CCUG 2042</strain>
    </source>
</reference>
<dbReference type="Gene3D" id="2.170.130.10">
    <property type="entry name" value="TonB-dependent receptor, plug domain"/>
    <property type="match status" value="1"/>
</dbReference>
<dbReference type="PROSITE" id="PS51257">
    <property type="entry name" value="PROKAR_LIPOPROTEIN"/>
    <property type="match status" value="1"/>
</dbReference>
<organism evidence="4 5">
    <name type="scientific">Pasteurella bettyae CCUG 2042</name>
    <dbReference type="NCBI Taxonomy" id="1095749"/>
    <lineage>
        <taxon>Bacteria</taxon>
        <taxon>Pseudomonadati</taxon>
        <taxon>Pseudomonadota</taxon>
        <taxon>Gammaproteobacteria</taxon>
        <taxon>Pasteurellales</taxon>
        <taxon>Pasteurellaceae</taxon>
        <taxon>Pasteurella</taxon>
    </lineage>
</organism>
<name>I3DEL7_9PAST</name>
<keyword evidence="1" id="KW-0813">Transport</keyword>
<keyword evidence="5" id="KW-1185">Reference proteome</keyword>
<gene>
    <name evidence="4" type="ORF">HMPREF1052_1512</name>
</gene>
<keyword evidence="1" id="KW-0998">Cell outer membrane</keyword>
<comment type="caution">
    <text evidence="4">The sequence shown here is derived from an EMBL/GenBank/DDBJ whole genome shotgun (WGS) entry which is preliminary data.</text>
</comment>
<keyword evidence="2" id="KW-0732">Signal</keyword>
<dbReference type="GO" id="GO:0009279">
    <property type="term" value="C:cell outer membrane"/>
    <property type="evidence" value="ECO:0007669"/>
    <property type="project" value="UniProtKB-SubCell"/>
</dbReference>
<dbReference type="PROSITE" id="PS52016">
    <property type="entry name" value="TONB_DEPENDENT_REC_3"/>
    <property type="match status" value="1"/>
</dbReference>
<keyword evidence="1" id="KW-1134">Transmembrane beta strand</keyword>
<keyword evidence="1" id="KW-0812">Transmembrane</keyword>
<evidence type="ECO:0000313" key="4">
    <source>
        <dbReference type="EMBL" id="EIJ70160.1"/>
    </source>
</evidence>
<dbReference type="PATRIC" id="fig|1095749.3.peg.841"/>
<feature type="signal peptide" evidence="2">
    <location>
        <begin position="1"/>
        <end position="28"/>
    </location>
</feature>
<dbReference type="Pfam" id="PF07715">
    <property type="entry name" value="Plug"/>
    <property type="match status" value="1"/>
</dbReference>
<dbReference type="InterPro" id="IPR012910">
    <property type="entry name" value="Plug_dom"/>
</dbReference>
<keyword evidence="4" id="KW-0675">Receptor</keyword>
<evidence type="ECO:0000313" key="5">
    <source>
        <dbReference type="Proteomes" id="UP000006457"/>
    </source>
</evidence>
<evidence type="ECO:0000259" key="3">
    <source>
        <dbReference type="Pfam" id="PF07715"/>
    </source>
</evidence>
<dbReference type="EMBL" id="AJSX01000022">
    <property type="protein sequence ID" value="EIJ70160.1"/>
    <property type="molecule type" value="Genomic_DNA"/>
</dbReference>